<dbReference type="InterPro" id="IPR050381">
    <property type="entry name" value="SLX1_endonuclease"/>
</dbReference>
<evidence type="ECO:0000313" key="12">
    <source>
        <dbReference type="Proteomes" id="UP000182444"/>
    </source>
</evidence>
<dbReference type="Pfam" id="PF01541">
    <property type="entry name" value="GIY-YIG"/>
    <property type="match status" value="1"/>
</dbReference>
<protein>
    <submittedName>
        <fullName evidence="11">Structure-specific endonuclease subunit SLX1</fullName>
    </submittedName>
</protein>
<keyword evidence="7 8" id="KW-0539">Nucleus</keyword>
<dbReference type="InterPro" id="IPR048749">
    <property type="entry name" value="SLX1_C"/>
</dbReference>
<evidence type="ECO:0000259" key="9">
    <source>
        <dbReference type="PROSITE" id="PS50164"/>
    </source>
</evidence>
<dbReference type="EMBL" id="KZ857326">
    <property type="protein sequence ID" value="RDW28273.1"/>
    <property type="molecule type" value="Genomic_DNA"/>
</dbReference>
<evidence type="ECO:0000256" key="6">
    <source>
        <dbReference type="ARBA" id="ARBA00023204"/>
    </source>
</evidence>
<comment type="caution">
    <text evidence="8">Lacks conserved residue(s) required for the propagation of feature annotation.</text>
</comment>
<evidence type="ECO:0000313" key="11">
    <source>
        <dbReference type="EMBL" id="RDW28273.1"/>
    </source>
</evidence>
<dbReference type="VEuPathDB" id="FungiDB:YALI0_F21131g"/>
<dbReference type="Proteomes" id="UP000182444">
    <property type="component" value="Chromosome 1F"/>
</dbReference>
<dbReference type="EMBL" id="CP017558">
    <property type="protein sequence ID" value="AOW07502.1"/>
    <property type="molecule type" value="Genomic_DNA"/>
</dbReference>
<dbReference type="Gene3D" id="3.30.40.10">
    <property type="entry name" value="Zinc/RING finger domain, C3HC4 (zinc finger)"/>
    <property type="match status" value="1"/>
</dbReference>
<feature type="domain" description="GIY-YIG" evidence="9">
    <location>
        <begin position="7"/>
        <end position="90"/>
    </location>
</feature>
<name>A0A1D8NPE4_YARLL</name>
<keyword evidence="1 8" id="KW-0540">Nuclease</keyword>
<evidence type="ECO:0000256" key="7">
    <source>
        <dbReference type="ARBA" id="ARBA00023242"/>
    </source>
</evidence>
<comment type="cofactor">
    <cofactor evidence="8">
        <name>a divalent metal cation</name>
        <dbReference type="ChEBI" id="CHEBI:60240"/>
    </cofactor>
</comment>
<dbReference type="PANTHER" id="PTHR20208:SF10">
    <property type="entry name" value="STRUCTURE-SPECIFIC ENDONUCLEASE SUBUNIT SLX1"/>
    <property type="match status" value="1"/>
</dbReference>
<dbReference type="HAMAP" id="MF_03100">
    <property type="entry name" value="Endonuc_su_Slx1"/>
    <property type="match status" value="1"/>
</dbReference>
<dbReference type="InterPro" id="IPR000305">
    <property type="entry name" value="GIY-YIG_endonuc"/>
</dbReference>
<dbReference type="Gene3D" id="3.40.1440.10">
    <property type="entry name" value="GIY-YIG endonuclease"/>
    <property type="match status" value="1"/>
</dbReference>
<dbReference type="GO" id="GO:0000724">
    <property type="term" value="P:double-strand break repair via homologous recombination"/>
    <property type="evidence" value="ECO:0007669"/>
    <property type="project" value="TreeGrafter"/>
</dbReference>
<evidence type="ECO:0000256" key="1">
    <source>
        <dbReference type="ARBA" id="ARBA00022722"/>
    </source>
</evidence>
<dbReference type="OMA" id="FRSHAHE"/>
<dbReference type="Proteomes" id="UP000256601">
    <property type="component" value="Unassembled WGS sequence"/>
</dbReference>
<evidence type="ECO:0000313" key="13">
    <source>
        <dbReference type="Proteomes" id="UP000256601"/>
    </source>
</evidence>
<gene>
    <name evidence="11" type="ORF">B0I71DRAFT_127575</name>
    <name evidence="10" type="ORF">YALI1_F28015g</name>
</gene>
<keyword evidence="5 8" id="KW-0233">DNA recombination</keyword>
<sequence length="288" mass="32838">MTHQYPPFYGVYLLQSTKKPLSCYVGSTPNPFRRIRQHNGDLKAGGAWRTKRAHLRPWSMVLIVNGFPSKISALKFEHALQHPNMTRLITTKDIKRKVPQKARALGTHLAFIRLLVRCSYFRRMHLRITFFRSHAHEAWEKNDYDVGSLPPQFQVETDYPSDEAEAPPSTVGSGELDINNRSIEEYLQKCRDAVSNDKQLTCYLSEKTLNISEGNVALCHNCDGAFDVAELAERFLNEEIPEELPFTTPSRHIIPIGGDCPSCLARMEWSNVIKGVLAMRPVLEDNKE</sequence>
<dbReference type="InterPro" id="IPR027520">
    <property type="entry name" value="Slx1"/>
</dbReference>
<dbReference type="Pfam" id="PF21202">
    <property type="entry name" value="SLX1_C"/>
    <property type="match status" value="1"/>
</dbReference>
<dbReference type="SMR" id="A0A1D8NPE4"/>
<dbReference type="PROSITE" id="PS50164">
    <property type="entry name" value="GIY_YIG"/>
    <property type="match status" value="1"/>
</dbReference>
<dbReference type="InterPro" id="IPR013083">
    <property type="entry name" value="Znf_RING/FYVE/PHD"/>
</dbReference>
<comment type="subcellular location">
    <subcellularLocation>
        <location evidence="8">Nucleus</location>
    </subcellularLocation>
</comment>
<reference evidence="11 13" key="2">
    <citation type="submission" date="2018-07" db="EMBL/GenBank/DDBJ databases">
        <title>Draft Genome Assemblies for Five Robust Yarrowia lipolytica Strains Exhibiting High Lipid Production and Pentose Sugar Utilization and Sugar Alcohol Secretion from Undetoxified Lignocellulosic Biomass Hydrolysates.</title>
        <authorList>
            <consortium name="DOE Joint Genome Institute"/>
            <person name="Walker C."/>
            <person name="Ryu S."/>
            <person name="Na H."/>
            <person name="Zane M."/>
            <person name="LaButti K."/>
            <person name="Lipzen A."/>
            <person name="Haridas S."/>
            <person name="Barry K."/>
            <person name="Grigoriev I.V."/>
            <person name="Quarterman J."/>
            <person name="Slininger P."/>
            <person name="Dien B."/>
            <person name="Trinh C.T."/>
        </authorList>
    </citation>
    <scope>NUCLEOTIDE SEQUENCE [LARGE SCALE GENOMIC DNA]</scope>
    <source>
        <strain evidence="11 13">YB392</strain>
    </source>
</reference>
<comment type="function">
    <text evidence="8">Catalytic subunit of the SLX1-SLX4 structure-specific endonuclease that resolves DNA secondary structures generated during DNA repair and recombination. Has endonuclease activity towards branched DNA substrates, introducing single-strand cuts in duplex DNA close to junctions with ss-DNA.</text>
</comment>
<reference evidence="10 12" key="1">
    <citation type="journal article" date="2016" name="PLoS ONE">
        <title>Sequence Assembly of Yarrowia lipolytica Strain W29/CLIB89 Shows Transposable Element Diversity.</title>
        <authorList>
            <person name="Magnan C."/>
            <person name="Yu J."/>
            <person name="Chang I."/>
            <person name="Jahn E."/>
            <person name="Kanomata Y."/>
            <person name="Wu J."/>
            <person name="Zeller M."/>
            <person name="Oakes M."/>
            <person name="Baldi P."/>
            <person name="Sandmeyer S."/>
        </authorList>
    </citation>
    <scope>NUCLEOTIDE SEQUENCE [LARGE SCALE GENOMIC DNA]</scope>
    <source>
        <strain evidence="10">CLIB89</strain>
        <strain evidence="12">CLIB89(W29)</strain>
    </source>
</reference>
<dbReference type="PANTHER" id="PTHR20208">
    <property type="entry name" value="STRUCTURE-SPECIFIC ENDONUCLEASE SUBUNIT SLX1"/>
    <property type="match status" value="1"/>
</dbReference>
<dbReference type="SUPFAM" id="SSF82771">
    <property type="entry name" value="GIY-YIG endonuclease"/>
    <property type="match status" value="1"/>
</dbReference>
<evidence type="ECO:0000256" key="4">
    <source>
        <dbReference type="ARBA" id="ARBA00022801"/>
    </source>
</evidence>
<dbReference type="GO" id="GO:0017108">
    <property type="term" value="F:5'-flap endonuclease activity"/>
    <property type="evidence" value="ECO:0007669"/>
    <property type="project" value="InterPro"/>
</dbReference>
<organism evidence="10 12">
    <name type="scientific">Yarrowia lipolytica</name>
    <name type="common">Candida lipolytica</name>
    <dbReference type="NCBI Taxonomy" id="4952"/>
    <lineage>
        <taxon>Eukaryota</taxon>
        <taxon>Fungi</taxon>
        <taxon>Dikarya</taxon>
        <taxon>Ascomycota</taxon>
        <taxon>Saccharomycotina</taxon>
        <taxon>Dipodascomycetes</taxon>
        <taxon>Dipodascales</taxon>
        <taxon>Dipodascales incertae sedis</taxon>
        <taxon>Yarrowia</taxon>
    </lineage>
</organism>
<keyword evidence="6 8" id="KW-0234">DNA repair</keyword>
<keyword evidence="4 8" id="KW-0378">Hydrolase</keyword>
<dbReference type="CDD" id="cd10455">
    <property type="entry name" value="GIY-YIG_SLX1"/>
    <property type="match status" value="1"/>
</dbReference>
<keyword evidence="3 8" id="KW-0227">DNA damage</keyword>
<accession>A0A1D8NPE4</accession>
<dbReference type="AlphaFoldDB" id="A0A1D8NPE4"/>
<dbReference type="VEuPathDB" id="FungiDB:YALI1_F28015g"/>
<evidence type="ECO:0000256" key="5">
    <source>
        <dbReference type="ARBA" id="ARBA00023172"/>
    </source>
</evidence>
<dbReference type="eggNOG" id="KOG3005">
    <property type="taxonomic scope" value="Eukaryota"/>
</dbReference>
<dbReference type="GO" id="GO:0008821">
    <property type="term" value="F:crossover junction DNA endonuclease activity"/>
    <property type="evidence" value="ECO:0007669"/>
    <property type="project" value="TreeGrafter"/>
</dbReference>
<comment type="subunit">
    <text evidence="8">Forms a heterodimer with SLX4.</text>
</comment>
<proteinExistence type="inferred from homology"/>
<comment type="similarity">
    <text evidence="8">Belongs to the SLX1 family.</text>
</comment>
<dbReference type="InterPro" id="IPR035901">
    <property type="entry name" value="GIY-YIG_endonuc_sf"/>
</dbReference>
<dbReference type="GO" id="GO:0033557">
    <property type="term" value="C:Slx1-Slx4 complex"/>
    <property type="evidence" value="ECO:0007669"/>
    <property type="project" value="UniProtKB-UniRule"/>
</dbReference>
<evidence type="ECO:0000256" key="8">
    <source>
        <dbReference type="HAMAP-Rule" id="MF_03100"/>
    </source>
</evidence>
<evidence type="ECO:0000256" key="2">
    <source>
        <dbReference type="ARBA" id="ARBA00022759"/>
    </source>
</evidence>
<evidence type="ECO:0000313" key="10">
    <source>
        <dbReference type="EMBL" id="AOW07502.1"/>
    </source>
</evidence>
<keyword evidence="2 8" id="KW-0255">Endonuclease</keyword>
<evidence type="ECO:0000256" key="3">
    <source>
        <dbReference type="ARBA" id="ARBA00022763"/>
    </source>
</evidence>